<name>A0A9P9F184_9HYPO</name>
<dbReference type="Proteomes" id="UP000738349">
    <property type="component" value="Unassembled WGS sequence"/>
</dbReference>
<evidence type="ECO:0000313" key="2">
    <source>
        <dbReference type="Proteomes" id="UP000738349"/>
    </source>
</evidence>
<dbReference type="EMBL" id="JAGMUV010000006">
    <property type="protein sequence ID" value="KAH7152613.1"/>
    <property type="molecule type" value="Genomic_DNA"/>
</dbReference>
<gene>
    <name evidence="1" type="ORF">EDB81DRAFT_789376</name>
</gene>
<reference evidence="1" key="1">
    <citation type="journal article" date="2021" name="Nat. Commun.">
        <title>Genetic determinants of endophytism in the Arabidopsis root mycobiome.</title>
        <authorList>
            <person name="Mesny F."/>
            <person name="Miyauchi S."/>
            <person name="Thiergart T."/>
            <person name="Pickel B."/>
            <person name="Atanasova L."/>
            <person name="Karlsson M."/>
            <person name="Huettel B."/>
            <person name="Barry K.W."/>
            <person name="Haridas S."/>
            <person name="Chen C."/>
            <person name="Bauer D."/>
            <person name="Andreopoulos W."/>
            <person name="Pangilinan J."/>
            <person name="LaButti K."/>
            <person name="Riley R."/>
            <person name="Lipzen A."/>
            <person name="Clum A."/>
            <person name="Drula E."/>
            <person name="Henrissat B."/>
            <person name="Kohler A."/>
            <person name="Grigoriev I.V."/>
            <person name="Martin F.M."/>
            <person name="Hacquard S."/>
        </authorList>
    </citation>
    <scope>NUCLEOTIDE SEQUENCE</scope>
    <source>
        <strain evidence="1">MPI-CAGE-AT-0147</strain>
    </source>
</reference>
<dbReference type="OrthoDB" id="4360026at2759"/>
<proteinExistence type="predicted"/>
<accession>A0A9P9F184</accession>
<organism evidence="1 2">
    <name type="scientific">Dactylonectria macrodidyma</name>
    <dbReference type="NCBI Taxonomy" id="307937"/>
    <lineage>
        <taxon>Eukaryota</taxon>
        <taxon>Fungi</taxon>
        <taxon>Dikarya</taxon>
        <taxon>Ascomycota</taxon>
        <taxon>Pezizomycotina</taxon>
        <taxon>Sordariomycetes</taxon>
        <taxon>Hypocreomycetidae</taxon>
        <taxon>Hypocreales</taxon>
        <taxon>Nectriaceae</taxon>
        <taxon>Dactylonectria</taxon>
    </lineage>
</organism>
<sequence length="561" mass="62563">MAAATKPDMASLLGQSAFSAAECESALQGRTPLPQQLGNPVVRLCLVSGLRRHFTLARSAEMAELCTYEGQEVLTRARNARLIMSNEVPAREQMMTAATQPYCIWHPDVAREETYRRVAEEFPSMRYQVGRACAVAGYARLYHELDLLPDPSIAEEAREAAQAGGIGKAGSREIYESIMAAPVRYAVMNDYNVTVELDMPRPGALLNADTAVRASLEARSKYHQHFRSWHYFNITEDWGIGLEKVELGPAKLTEIEVELLAAPLPADLPTMNKDLLILAAAYEGNVDRYARLRRPGCSVPYELHCLVPGVHRSTAMAMWLARNPDMMKVVADHWDSSMVVALRRAIHARHVMNNSISRLLPDATPFVPHDELPYWIWYPTLPSPYIMCELARARPAMRSQCARACIAGSHQWAYTKIMDMPDEEEGDTDGASKSERIPLASDPFLQKEAESSGNREFYVSDLKRRRAELGLPPRPSRRIQDQEWKLAIPWRVGDTSSAELLGFLQDSGSSVVHVGQDWGMWECLGAELGRVRLHLSSQPEAIARARKEEGGVLAVEDLSLG</sequence>
<comment type="caution">
    <text evidence="1">The sequence shown here is derived from an EMBL/GenBank/DDBJ whole genome shotgun (WGS) entry which is preliminary data.</text>
</comment>
<protein>
    <submittedName>
        <fullName evidence="1">Uncharacterized protein</fullName>
    </submittedName>
</protein>
<evidence type="ECO:0000313" key="1">
    <source>
        <dbReference type="EMBL" id="KAH7152613.1"/>
    </source>
</evidence>
<dbReference type="AlphaFoldDB" id="A0A9P9F184"/>
<keyword evidence="2" id="KW-1185">Reference proteome</keyword>